<feature type="domain" description="DUF4005" evidence="5">
    <location>
        <begin position="370"/>
        <end position="432"/>
    </location>
</feature>
<comment type="caution">
    <text evidence="6">The sequence shown here is derived from an EMBL/GenBank/DDBJ whole genome shotgun (WGS) entry which is preliminary data.</text>
</comment>
<organism evidence="6 7">
    <name type="scientific">Protea cynaroides</name>
    <dbReference type="NCBI Taxonomy" id="273540"/>
    <lineage>
        <taxon>Eukaryota</taxon>
        <taxon>Viridiplantae</taxon>
        <taxon>Streptophyta</taxon>
        <taxon>Embryophyta</taxon>
        <taxon>Tracheophyta</taxon>
        <taxon>Spermatophyta</taxon>
        <taxon>Magnoliopsida</taxon>
        <taxon>Proteales</taxon>
        <taxon>Proteaceae</taxon>
        <taxon>Protea</taxon>
    </lineage>
</organism>
<reference evidence="6" key="1">
    <citation type="journal article" date="2023" name="Plant J.">
        <title>The genome of the king protea, Protea cynaroides.</title>
        <authorList>
            <person name="Chang J."/>
            <person name="Duong T.A."/>
            <person name="Schoeman C."/>
            <person name="Ma X."/>
            <person name="Roodt D."/>
            <person name="Barker N."/>
            <person name="Li Z."/>
            <person name="Van de Peer Y."/>
            <person name="Mizrachi E."/>
        </authorList>
    </citation>
    <scope>NUCLEOTIDE SEQUENCE</scope>
    <source>
        <tissue evidence="6">Young leaves</tissue>
    </source>
</reference>
<dbReference type="OrthoDB" id="696085at2759"/>
<dbReference type="Pfam" id="PF00612">
    <property type="entry name" value="IQ"/>
    <property type="match status" value="1"/>
</dbReference>
<gene>
    <name evidence="6" type="ORF">NE237_009641</name>
</gene>
<evidence type="ECO:0000256" key="1">
    <source>
        <dbReference type="ARBA" id="ARBA00022860"/>
    </source>
</evidence>
<dbReference type="Pfam" id="PF13178">
    <property type="entry name" value="DUF4005"/>
    <property type="match status" value="1"/>
</dbReference>
<dbReference type="InterPro" id="IPR025064">
    <property type="entry name" value="DUF4005"/>
</dbReference>
<protein>
    <recommendedName>
        <fullName evidence="5">DUF4005 domain-containing protein</fullName>
    </recommendedName>
</protein>
<name>A0A9Q0KZ08_9MAGN</name>
<dbReference type="EMBL" id="JAMYWD010000002">
    <property type="protein sequence ID" value="KAJ4978861.1"/>
    <property type="molecule type" value="Genomic_DNA"/>
</dbReference>
<dbReference type="PANTHER" id="PTHR32295:SF41">
    <property type="entry name" value="PROTEIN IQ-DOMAIN 11"/>
    <property type="match status" value="1"/>
</dbReference>
<dbReference type="InterPro" id="IPR000048">
    <property type="entry name" value="IQ_motif_EF-hand-BS"/>
</dbReference>
<dbReference type="Gene3D" id="1.20.5.190">
    <property type="match status" value="1"/>
</dbReference>
<dbReference type="CDD" id="cd23767">
    <property type="entry name" value="IQCD"/>
    <property type="match status" value="1"/>
</dbReference>
<keyword evidence="7" id="KW-1185">Reference proteome</keyword>
<dbReference type="SMART" id="SM00015">
    <property type="entry name" value="IQ"/>
    <property type="match status" value="1"/>
</dbReference>
<comment type="subunit">
    <text evidence="3">Binds to multiple calmodulin (CaM) in the presence of Ca(2+) and CaM-like proteins.</text>
</comment>
<comment type="similarity">
    <text evidence="2">Belongs to the IQD family.</text>
</comment>
<accession>A0A9Q0KZ08</accession>
<proteinExistence type="inferred from homology"/>
<sequence length="478" mass="54124">MGFTFSWQFLLAGPRLQLKAKLSSTISGLNFLQGNYKKRSWFDFLKRLFVSEPKTKQEKKERRRWILGRFKIKRLLTFAPSSSSKEMTFSEAEEEQSKHAVTVAIATAAAAEAAIVAAQAAAQVVRLTHGPQSRRQLEKGIREVAVIKIQTVFRGYLARKALRALKGLVRLQAMVRGRAVRRQAISTLKSLQSLVNLQSQVRAIKLGVVGDGWTAKEKQQLLAQSDELGDKERRLKPDCERWDDSLLSKGELKATFLSRQEAMMRRERMKKYSFSHQERRRTESEPSKVGGMFNNWLEHWVDAHSRERQGTENFESHACLNALDGYEEVLQLRMRDIQKNRQGGFDSPISLPRTSIHRQKHSSVGENDSCLSFSAVPGYMSTTESARAKARSISAPRQRLEIKDVYSDQSSPPKNRLSFCSSVGNDATILSSIAKPSSYQQRSPCIKGLSGPIKSHKSSKDLSFDSEYSSLNWNQQCF</sequence>
<evidence type="ECO:0000256" key="3">
    <source>
        <dbReference type="ARBA" id="ARBA00024378"/>
    </source>
</evidence>
<evidence type="ECO:0000259" key="5">
    <source>
        <dbReference type="Pfam" id="PF13178"/>
    </source>
</evidence>
<evidence type="ECO:0000313" key="7">
    <source>
        <dbReference type="Proteomes" id="UP001141806"/>
    </source>
</evidence>
<dbReference type="AlphaFoldDB" id="A0A9Q0KZ08"/>
<dbReference type="Proteomes" id="UP001141806">
    <property type="component" value="Unassembled WGS sequence"/>
</dbReference>
<dbReference type="GO" id="GO:0005516">
    <property type="term" value="F:calmodulin binding"/>
    <property type="evidence" value="ECO:0007669"/>
    <property type="project" value="UniProtKB-KW"/>
</dbReference>
<dbReference type="PANTHER" id="PTHR32295">
    <property type="entry name" value="IQ-DOMAIN 5-RELATED"/>
    <property type="match status" value="1"/>
</dbReference>
<evidence type="ECO:0000256" key="4">
    <source>
        <dbReference type="SAM" id="MobiDB-lite"/>
    </source>
</evidence>
<evidence type="ECO:0000256" key="2">
    <source>
        <dbReference type="ARBA" id="ARBA00024341"/>
    </source>
</evidence>
<dbReference type="PROSITE" id="PS50096">
    <property type="entry name" value="IQ"/>
    <property type="match status" value="2"/>
</dbReference>
<keyword evidence="1" id="KW-0112">Calmodulin-binding</keyword>
<feature type="region of interest" description="Disordered" evidence="4">
    <location>
        <begin position="441"/>
        <end position="460"/>
    </location>
</feature>
<evidence type="ECO:0000313" key="6">
    <source>
        <dbReference type="EMBL" id="KAJ4978861.1"/>
    </source>
</evidence>